<dbReference type="NCBIfam" id="TIGR00305">
    <property type="entry name" value="putative toxin-antitoxin system toxin component, PIN family"/>
    <property type="match status" value="1"/>
</dbReference>
<dbReference type="InterPro" id="IPR029060">
    <property type="entry name" value="PIN-like_dom_sf"/>
</dbReference>
<gene>
    <name evidence="2" type="ORF">ABC977_16785</name>
</gene>
<dbReference type="SUPFAM" id="SSF88723">
    <property type="entry name" value="PIN domain-like"/>
    <property type="match status" value="1"/>
</dbReference>
<evidence type="ECO:0000313" key="3">
    <source>
        <dbReference type="Proteomes" id="UP001564408"/>
    </source>
</evidence>
<dbReference type="InterPro" id="IPR002850">
    <property type="entry name" value="PIN_toxin-like"/>
</dbReference>
<evidence type="ECO:0000259" key="1">
    <source>
        <dbReference type="Pfam" id="PF13470"/>
    </source>
</evidence>
<accession>A0ABV4BKN9</accession>
<dbReference type="PANTHER" id="PTHR34610:SF4">
    <property type="entry name" value="SLL8027 PROTEIN"/>
    <property type="match status" value="1"/>
</dbReference>
<keyword evidence="3" id="KW-1185">Reference proteome</keyword>
<protein>
    <submittedName>
        <fullName evidence="2">Toxin-antitoxin system toxin component, PIN family</fullName>
    </submittedName>
</protein>
<feature type="domain" description="PIN" evidence="1">
    <location>
        <begin position="5"/>
        <end position="120"/>
    </location>
</feature>
<name>A0ABV4BKN9_9GAMM</name>
<dbReference type="EMBL" id="JBDKXB010000039">
    <property type="protein sequence ID" value="MEY6434063.1"/>
    <property type="molecule type" value="Genomic_DNA"/>
</dbReference>
<dbReference type="RefSeq" id="WP_369668447.1">
    <property type="nucleotide sequence ID" value="NZ_JBDKXB010000039.1"/>
</dbReference>
<sequence length="143" mass="15383">MPALRVVLDTNVLLSGIAYPGSIPGKLVAAWRHGALEVVLSGYILDELRRVLPKLAHRHGLGADEIEDLIDALAIQAALVEPEAIDEPDLADAYDIPVLGTLIAALRTGQADWLITGDKALLSLSDRYQIRTPAEYWAAHGSV</sequence>
<dbReference type="PANTHER" id="PTHR34610">
    <property type="entry name" value="SSL7007 PROTEIN"/>
    <property type="match status" value="1"/>
</dbReference>
<dbReference type="Pfam" id="PF13470">
    <property type="entry name" value="PIN_3"/>
    <property type="match status" value="1"/>
</dbReference>
<comment type="caution">
    <text evidence="2">The sequence shown here is derived from an EMBL/GenBank/DDBJ whole genome shotgun (WGS) entry which is preliminary data.</text>
</comment>
<evidence type="ECO:0000313" key="2">
    <source>
        <dbReference type="EMBL" id="MEY6434063.1"/>
    </source>
</evidence>
<reference evidence="2 3" key="1">
    <citation type="submission" date="2024-05" db="EMBL/GenBank/DDBJ databases">
        <title>Genome Sequence and Characterization of the New Strain Purple Sulfur Bacterium of Genus Thioalkalicoccus.</title>
        <authorList>
            <person name="Bryantseva I.A."/>
            <person name="Kyndt J.A."/>
            <person name="Imhoff J.F."/>
        </authorList>
    </citation>
    <scope>NUCLEOTIDE SEQUENCE [LARGE SCALE GENOMIC DNA]</scope>
    <source>
        <strain evidence="2 3">Um2</strain>
    </source>
</reference>
<organism evidence="2 3">
    <name type="scientific">Thioalkalicoccus limnaeus</name>
    <dbReference type="NCBI Taxonomy" id="120681"/>
    <lineage>
        <taxon>Bacteria</taxon>
        <taxon>Pseudomonadati</taxon>
        <taxon>Pseudomonadota</taxon>
        <taxon>Gammaproteobacteria</taxon>
        <taxon>Chromatiales</taxon>
        <taxon>Chromatiaceae</taxon>
        <taxon>Thioalkalicoccus</taxon>
    </lineage>
</organism>
<dbReference type="InterPro" id="IPR002716">
    <property type="entry name" value="PIN_dom"/>
</dbReference>
<proteinExistence type="predicted"/>
<dbReference type="Proteomes" id="UP001564408">
    <property type="component" value="Unassembled WGS sequence"/>
</dbReference>